<dbReference type="OrthoDB" id="408631at2759"/>
<evidence type="ECO:0000259" key="1">
    <source>
        <dbReference type="Pfam" id="PF07859"/>
    </source>
</evidence>
<dbReference type="PANTHER" id="PTHR23024">
    <property type="entry name" value="ARYLACETAMIDE DEACETYLASE"/>
    <property type="match status" value="1"/>
</dbReference>
<dbReference type="AlphaFoldDB" id="A0A0F4GLU1"/>
<dbReference type="Pfam" id="PF07859">
    <property type="entry name" value="Abhydrolase_3"/>
    <property type="match status" value="1"/>
</dbReference>
<protein>
    <recommendedName>
        <fullName evidence="1">Alpha/beta hydrolase fold-3 domain-containing protein</fullName>
    </recommendedName>
</protein>
<accession>A0A0F4GLU1</accession>
<dbReference type="PANTHER" id="PTHR23024:SF242">
    <property type="entry name" value="ALPHA_BETA HYDROLASE FOLD-3 DOMAIN-CONTAINING PROTEIN-RELATED"/>
    <property type="match status" value="1"/>
</dbReference>
<dbReference type="SUPFAM" id="SSF53474">
    <property type="entry name" value="alpha/beta-Hydrolases"/>
    <property type="match status" value="1"/>
</dbReference>
<dbReference type="STRING" id="1047168.A0A0F4GLU1"/>
<dbReference type="GO" id="GO:0016787">
    <property type="term" value="F:hydrolase activity"/>
    <property type="evidence" value="ECO:0007669"/>
    <property type="project" value="InterPro"/>
</dbReference>
<gene>
    <name evidence="2" type="ORF">TI39_contig541g00018</name>
</gene>
<dbReference type="InterPro" id="IPR013094">
    <property type="entry name" value="AB_hydrolase_3"/>
</dbReference>
<keyword evidence="3" id="KW-1185">Reference proteome</keyword>
<dbReference type="Proteomes" id="UP000033647">
    <property type="component" value="Unassembled WGS sequence"/>
</dbReference>
<dbReference type="EMBL" id="LAFY01000533">
    <property type="protein sequence ID" value="KJX97155.1"/>
    <property type="molecule type" value="Genomic_DNA"/>
</dbReference>
<dbReference type="InterPro" id="IPR029058">
    <property type="entry name" value="AB_hydrolase_fold"/>
</dbReference>
<sequence>MLEYLRLKLLVTFVRLPVAIKPFTSGSRPQPDEVINIPSRESSRVIIANVYKATPRNGPQPALINFHGSGFVLPLRGSDEEFCRHISTNTDYTVIDVAYRLTPEYPFPAALEDVEDAIKWAMSPARTSASSFSKGTIKSVIAYHPPVDIAQDPDSEVAPDPSGKPIPVSLVRIFNECYLQNGVDPKDPRVSPTSLSVDASPSNLFSDYLWAGYSCFRGRGTGRATEEGRRNRFGT</sequence>
<name>A0A0F4GLU1_9PEZI</name>
<feature type="domain" description="Alpha/beta hydrolase fold-3" evidence="1">
    <location>
        <begin position="63"/>
        <end position="126"/>
    </location>
</feature>
<proteinExistence type="predicted"/>
<evidence type="ECO:0000313" key="2">
    <source>
        <dbReference type="EMBL" id="KJX97155.1"/>
    </source>
</evidence>
<dbReference type="Gene3D" id="3.40.50.1820">
    <property type="entry name" value="alpha/beta hydrolase"/>
    <property type="match status" value="2"/>
</dbReference>
<dbReference type="InterPro" id="IPR050466">
    <property type="entry name" value="Carboxylest/Gibb_receptor"/>
</dbReference>
<organism evidence="2 3">
    <name type="scientific">Zymoseptoria brevis</name>
    <dbReference type="NCBI Taxonomy" id="1047168"/>
    <lineage>
        <taxon>Eukaryota</taxon>
        <taxon>Fungi</taxon>
        <taxon>Dikarya</taxon>
        <taxon>Ascomycota</taxon>
        <taxon>Pezizomycotina</taxon>
        <taxon>Dothideomycetes</taxon>
        <taxon>Dothideomycetidae</taxon>
        <taxon>Mycosphaerellales</taxon>
        <taxon>Mycosphaerellaceae</taxon>
        <taxon>Zymoseptoria</taxon>
    </lineage>
</organism>
<evidence type="ECO:0000313" key="3">
    <source>
        <dbReference type="Proteomes" id="UP000033647"/>
    </source>
</evidence>
<comment type="caution">
    <text evidence="2">The sequence shown here is derived from an EMBL/GenBank/DDBJ whole genome shotgun (WGS) entry which is preliminary data.</text>
</comment>
<reference evidence="2 3" key="1">
    <citation type="submission" date="2015-03" db="EMBL/GenBank/DDBJ databases">
        <title>RNA-seq based gene annotation and comparative genomics of four Zymoseptoria species reveal species-specific pathogenicity related genes and transposable element activity.</title>
        <authorList>
            <person name="Grandaubert J."/>
            <person name="Bhattacharyya A."/>
            <person name="Stukenbrock E.H."/>
        </authorList>
    </citation>
    <scope>NUCLEOTIDE SEQUENCE [LARGE SCALE GENOMIC DNA]</scope>
    <source>
        <strain evidence="2 3">Zb18110</strain>
    </source>
</reference>